<organism evidence="2">
    <name type="scientific">Gibberella zeae</name>
    <name type="common">Wheat head blight fungus</name>
    <name type="synonym">Fusarium graminearum</name>
    <dbReference type="NCBI Taxonomy" id="5518"/>
    <lineage>
        <taxon>Eukaryota</taxon>
        <taxon>Fungi</taxon>
        <taxon>Dikarya</taxon>
        <taxon>Ascomycota</taxon>
        <taxon>Pezizomycotina</taxon>
        <taxon>Sordariomycetes</taxon>
        <taxon>Hypocreomycetidae</taxon>
        <taxon>Hypocreales</taxon>
        <taxon>Nectriaceae</taxon>
        <taxon>Fusarium</taxon>
    </lineage>
</organism>
<accession>A0A4E9DVE6</accession>
<dbReference type="EMBL" id="CAAKMV010000127">
    <property type="protein sequence ID" value="VIO57151.1"/>
    <property type="molecule type" value="Genomic_DNA"/>
</dbReference>
<name>A0A4E9DVE6_GIBZA</name>
<keyword evidence="1" id="KW-0732">Signal</keyword>
<proteinExistence type="predicted"/>
<feature type="chain" id="PRO_5026284398" evidence="1">
    <location>
        <begin position="21"/>
        <end position="231"/>
    </location>
</feature>
<sequence length="231" mass="25275">MRLYRFLYLLGLAYAAPTEGDYPVALNKRQTAPTVPPVRPVPTAPLYPPINFTICPIIIKQDPGFQNFKAYNVQANLYIVDAISSPGTKNGANPYEFLLTTGSSIYRGGIVFATNQYVMQLPNQLGPVNNDFVRTRMTNDGYVVAYVDYSNLENPATKTPLSFNVEMAVGNGKYNPPTPYRMVDGWVAVRVKDNAVDGVIQLSVVVGGSSSYVARFSGSCMKTVANIPVRS</sequence>
<dbReference type="AlphaFoldDB" id="A0A4E9DVE6"/>
<gene>
    <name evidence="2" type="ORF">FUG_LOCUS237350</name>
</gene>
<evidence type="ECO:0000256" key="1">
    <source>
        <dbReference type="SAM" id="SignalP"/>
    </source>
</evidence>
<evidence type="ECO:0000313" key="2">
    <source>
        <dbReference type="EMBL" id="VIO57151.1"/>
    </source>
</evidence>
<feature type="signal peptide" evidence="1">
    <location>
        <begin position="1"/>
        <end position="20"/>
    </location>
</feature>
<protein>
    <submittedName>
        <fullName evidence="2">Uncharacterized protein</fullName>
    </submittedName>
</protein>
<reference evidence="2" key="1">
    <citation type="submission" date="2019-04" db="EMBL/GenBank/DDBJ databases">
        <authorList>
            <person name="Melise S."/>
            <person name="Noan J."/>
            <person name="Okalmin O."/>
        </authorList>
    </citation>
    <scope>NUCLEOTIDE SEQUENCE</scope>
    <source>
        <strain evidence="2">FN9</strain>
    </source>
</reference>